<feature type="compositionally biased region" description="Polar residues" evidence="1">
    <location>
        <begin position="732"/>
        <end position="751"/>
    </location>
</feature>
<accession>A0AAN6GFP6</accession>
<feature type="region of interest" description="Disordered" evidence="1">
    <location>
        <begin position="323"/>
        <end position="373"/>
    </location>
</feature>
<feature type="compositionally biased region" description="Basic and acidic residues" evidence="1">
    <location>
        <begin position="677"/>
        <end position="691"/>
    </location>
</feature>
<organism evidence="4 5">
    <name type="scientific">Tilletia horrida</name>
    <dbReference type="NCBI Taxonomy" id="155126"/>
    <lineage>
        <taxon>Eukaryota</taxon>
        <taxon>Fungi</taxon>
        <taxon>Dikarya</taxon>
        <taxon>Basidiomycota</taxon>
        <taxon>Ustilaginomycotina</taxon>
        <taxon>Exobasidiomycetes</taxon>
        <taxon>Tilletiales</taxon>
        <taxon>Tilletiaceae</taxon>
        <taxon>Tilletia</taxon>
    </lineage>
</organism>
<gene>
    <name evidence="4" type="ORF">OC842_001083</name>
</gene>
<dbReference type="InterPro" id="IPR007052">
    <property type="entry name" value="CS_dom"/>
</dbReference>
<dbReference type="SUPFAM" id="SSF49764">
    <property type="entry name" value="HSP20-like chaperones"/>
    <property type="match status" value="1"/>
</dbReference>
<dbReference type="Proteomes" id="UP001176521">
    <property type="component" value="Unassembled WGS sequence"/>
</dbReference>
<sequence length="1192" mass="123449">MANPAFQLWTVHQSTSQATVLFYVPRQTRSADLDVRITRDSITAGLRNQPPIINASLWAEVHPHSSSWQIERAPRKHRKSSRSRSKRHSATSSPPLHPDSAQGAISPRLSSGPPSTAYSIIGDSAPGSHGVRSLSDADSGSESEADAAASSNGYISQPEDGSQPRRRLPRFDPSATRSFSSRAKIVSAAQHGASSAAMRSGPEGGALCADLTASNAGSDVDLPRGQDGGLASSVASLPARLRPAAPHTISLGSQQETCTSASSASAAASRLASRSASTTSFSSLGSASFDMDMATSGARGAGAIASSTSSLSSDIRRARSIQGTGEAEDLTQSQDSFLSIGRPSSGFSDEPRVTSEPQPTSIDVHGAAEPTPPAERAVDELIPGSYSTVVERPTVQQSRSHDSGESRSLSGSGSGSGPSSNLSGSLVLPATANASGPASTSAASTSSGVSVSSLAGARLVTIYLEKVQPGIWPVLISGPAPLPDEAPTEGSKPRLDAAEARLPLLNEEHARNSLRVALQEALDEARSSASSFHSDSHAEERQSRTFGHRRGSEAGHSSVFTVASDDSDTVLGPRYSTSSQTAEQEGADNVGTGGADAESTAERHRRAQERQLCAKYNLDATSLVLLGLQSRVQLGERPEGVDDAFHYFVRAWRAALSPVATCRLVEDYLPLKKPRAHSSEVHSEPESEELKNATGTADRPVEDAVPKQSADGSSTAVVSSSPAVAMDRRQQSSDTLRSPRSGSQAGTSSPVANRAGLQSDHADARRDSLISLLGGSNALGRLYLSYARLHLETAIEKWTSPLAFPSEAGQLHGPFTSSTAVLGASSPVALSAGVGGGSSPGVTFHGVSVSPHGHFATGAGLGLGPSSVRGGGEAGQCDGVAADVIRYRGAFGPVTLATSARSPSSAQSGRSGSVSPNPHQGLMLPGSSLNTSDQTSILLFASHERERTLRRYPGPLAYMQAAVRLDPTLATTTLSSSSNEQSPCRPYAMLPGENEAQAWRMPMSIEEDEWTEAHELEVERRTAIHHEARYRASLTGEPPSSSSGAGPSWRLGRRTGSDGSPTGTATPTTSSVPSSEVGGPRPAAGGSGSRRHSQYGTGTGSGGVGPDFPPSSRRGSHKSAQGGPSSSRRKTHSSRRHGRSSMRRPHSTLPLISEEGMINIVSGAAVLSVVVAGSVAVIGWWRRAGGGTGPGV</sequence>
<keyword evidence="2" id="KW-0812">Transmembrane</keyword>
<feature type="region of interest" description="Disordered" evidence="1">
    <location>
        <begin position="527"/>
        <end position="604"/>
    </location>
</feature>
<dbReference type="EMBL" id="JAPDMQ010000036">
    <property type="protein sequence ID" value="KAK0539067.1"/>
    <property type="molecule type" value="Genomic_DNA"/>
</dbReference>
<keyword evidence="2" id="KW-1133">Transmembrane helix</keyword>
<feature type="compositionally biased region" description="Low complexity" evidence="1">
    <location>
        <begin position="709"/>
        <end position="725"/>
    </location>
</feature>
<comment type="caution">
    <text evidence="4">The sequence shown here is derived from an EMBL/GenBank/DDBJ whole genome shotgun (WGS) entry which is preliminary data.</text>
</comment>
<keyword evidence="2" id="KW-0472">Membrane</keyword>
<feature type="compositionally biased region" description="Low complexity" evidence="1">
    <location>
        <begin position="899"/>
        <end position="916"/>
    </location>
</feature>
<feature type="compositionally biased region" description="Low complexity" evidence="1">
    <location>
        <begin position="1036"/>
        <end position="1048"/>
    </location>
</feature>
<feature type="transmembrane region" description="Helical" evidence="2">
    <location>
        <begin position="1157"/>
        <end position="1181"/>
    </location>
</feature>
<feature type="region of interest" description="Disordered" evidence="1">
    <location>
        <begin position="390"/>
        <end position="450"/>
    </location>
</feature>
<feature type="compositionally biased region" description="Basic residues" evidence="1">
    <location>
        <begin position="74"/>
        <end position="89"/>
    </location>
</feature>
<evidence type="ECO:0000256" key="1">
    <source>
        <dbReference type="SAM" id="MobiDB-lite"/>
    </source>
</evidence>
<keyword evidence="5" id="KW-1185">Reference proteome</keyword>
<reference evidence="4" key="1">
    <citation type="journal article" date="2023" name="PhytoFront">
        <title>Draft Genome Resources of Seven Strains of Tilletia horrida, Causal Agent of Kernel Smut of Rice.</title>
        <authorList>
            <person name="Khanal S."/>
            <person name="Antony Babu S."/>
            <person name="Zhou X.G."/>
        </authorList>
    </citation>
    <scope>NUCLEOTIDE SEQUENCE</scope>
    <source>
        <strain evidence="4">TX3</strain>
    </source>
</reference>
<feature type="compositionally biased region" description="Low complexity" evidence="1">
    <location>
        <begin position="1057"/>
        <end position="1084"/>
    </location>
</feature>
<feature type="region of interest" description="Disordered" evidence="1">
    <location>
        <begin position="64"/>
        <end position="181"/>
    </location>
</feature>
<evidence type="ECO:0000313" key="5">
    <source>
        <dbReference type="Proteomes" id="UP001176521"/>
    </source>
</evidence>
<name>A0AAN6GFP6_9BASI</name>
<feature type="region of interest" description="Disordered" evidence="1">
    <location>
        <begin position="675"/>
        <end position="760"/>
    </location>
</feature>
<dbReference type="PROSITE" id="PS51203">
    <property type="entry name" value="CS"/>
    <property type="match status" value="1"/>
</dbReference>
<feature type="compositionally biased region" description="Low complexity" evidence="1">
    <location>
        <begin position="406"/>
        <end position="450"/>
    </location>
</feature>
<proteinExistence type="predicted"/>
<dbReference type="AlphaFoldDB" id="A0AAN6GFP6"/>
<evidence type="ECO:0000256" key="2">
    <source>
        <dbReference type="SAM" id="Phobius"/>
    </source>
</evidence>
<feature type="domain" description="CS" evidence="3">
    <location>
        <begin position="4"/>
        <end position="97"/>
    </location>
</feature>
<feature type="compositionally biased region" description="Polar residues" evidence="1">
    <location>
        <begin position="108"/>
        <end position="118"/>
    </location>
</feature>
<feature type="compositionally biased region" description="Basic residues" evidence="1">
    <location>
        <begin position="1127"/>
        <end position="1146"/>
    </location>
</feature>
<dbReference type="Pfam" id="PF04969">
    <property type="entry name" value="CS"/>
    <property type="match status" value="1"/>
</dbReference>
<evidence type="ECO:0000259" key="3">
    <source>
        <dbReference type="PROSITE" id="PS51203"/>
    </source>
</evidence>
<protein>
    <recommendedName>
        <fullName evidence="3">CS domain-containing protein</fullName>
    </recommendedName>
</protein>
<feature type="region of interest" description="Disordered" evidence="1">
    <location>
        <begin position="898"/>
        <end position="929"/>
    </location>
</feature>
<feature type="region of interest" description="Disordered" evidence="1">
    <location>
        <begin position="1030"/>
        <end position="1150"/>
    </location>
</feature>
<dbReference type="Gene3D" id="2.60.40.790">
    <property type="match status" value="1"/>
</dbReference>
<feature type="compositionally biased region" description="Basic and acidic residues" evidence="1">
    <location>
        <begin position="534"/>
        <end position="543"/>
    </location>
</feature>
<dbReference type="InterPro" id="IPR008978">
    <property type="entry name" value="HSP20-like_chaperone"/>
</dbReference>
<evidence type="ECO:0000313" key="4">
    <source>
        <dbReference type="EMBL" id="KAK0539067.1"/>
    </source>
</evidence>